<dbReference type="NCBIfam" id="TIGR01510">
    <property type="entry name" value="coaD_prev_kdtB"/>
    <property type="match status" value="1"/>
</dbReference>
<keyword evidence="5 9" id="KW-0067">ATP-binding</keyword>
<dbReference type="EMBL" id="JOPJ01000039">
    <property type="protein sequence ID" value="OUJ10811.1"/>
    <property type="molecule type" value="Genomic_DNA"/>
</dbReference>
<evidence type="ECO:0000256" key="4">
    <source>
        <dbReference type="ARBA" id="ARBA00022741"/>
    </source>
</evidence>
<organism evidence="11 12">
    <name type="scientific">Acetobacter okinawensis</name>
    <dbReference type="NCBI Taxonomy" id="1076594"/>
    <lineage>
        <taxon>Bacteria</taxon>
        <taxon>Pseudomonadati</taxon>
        <taxon>Pseudomonadota</taxon>
        <taxon>Alphaproteobacteria</taxon>
        <taxon>Acetobacterales</taxon>
        <taxon>Acetobacteraceae</taxon>
        <taxon>Acetobacter</taxon>
    </lineage>
</organism>
<dbReference type="InterPro" id="IPR001980">
    <property type="entry name" value="PPAT"/>
</dbReference>
<dbReference type="AlphaFoldDB" id="A0A252BRV9"/>
<comment type="caution">
    <text evidence="11">The sequence shown here is derived from an EMBL/GenBank/DDBJ whole genome shotgun (WGS) entry which is preliminary data.</text>
</comment>
<dbReference type="GO" id="GO:0015937">
    <property type="term" value="P:coenzyme A biosynthetic process"/>
    <property type="evidence" value="ECO:0007669"/>
    <property type="project" value="UniProtKB-UniRule"/>
</dbReference>
<dbReference type="Proteomes" id="UP000194931">
    <property type="component" value="Unassembled WGS sequence"/>
</dbReference>
<feature type="binding site" evidence="9">
    <location>
        <begin position="140"/>
        <end position="146"/>
    </location>
    <ligand>
        <name>ATP</name>
        <dbReference type="ChEBI" id="CHEBI:30616"/>
    </ligand>
</feature>
<keyword evidence="1 9" id="KW-0963">Cytoplasm</keyword>
<dbReference type="HAMAP" id="MF_00151">
    <property type="entry name" value="PPAT_bact"/>
    <property type="match status" value="1"/>
</dbReference>
<evidence type="ECO:0000259" key="10">
    <source>
        <dbReference type="Pfam" id="PF01467"/>
    </source>
</evidence>
<evidence type="ECO:0000256" key="2">
    <source>
        <dbReference type="ARBA" id="ARBA00022679"/>
    </source>
</evidence>
<feature type="binding site" evidence="9">
    <location>
        <position position="21"/>
    </location>
    <ligand>
        <name>substrate</name>
    </ligand>
</feature>
<dbReference type="GO" id="GO:0005524">
    <property type="term" value="F:ATP binding"/>
    <property type="evidence" value="ECO:0007669"/>
    <property type="project" value="UniProtKB-KW"/>
</dbReference>
<dbReference type="PANTHER" id="PTHR21342:SF1">
    <property type="entry name" value="PHOSPHOPANTETHEINE ADENYLYLTRANSFERASE"/>
    <property type="match status" value="1"/>
</dbReference>
<dbReference type="STRING" id="1236501.GCA_000613865_00460"/>
<feature type="binding site" evidence="9">
    <location>
        <position position="53"/>
    </location>
    <ligand>
        <name>substrate</name>
    </ligand>
</feature>
<keyword evidence="3 9" id="KW-0548">Nucleotidyltransferase</keyword>
<dbReference type="SUPFAM" id="SSF52374">
    <property type="entry name" value="Nucleotidylyl transferase"/>
    <property type="match status" value="1"/>
</dbReference>
<dbReference type="CDD" id="cd02163">
    <property type="entry name" value="PPAT"/>
    <property type="match status" value="1"/>
</dbReference>
<sequence length="179" mass="19633">MSTPASTPTAAPRRVGLYAGTFDPVTVGHLDVIERASRLVDRLIIGVAHNPGKSPLMPLDERMECVREALPAIKARTGGDMTVVSFHSLLVEAVRANGATLIFRGLRVLSDFDYEVQMTGVNRRLDSAIETVFLMASERTQFISSRMVKEIASYHGDISEFVTPYTQARLLARLAERAG</sequence>
<keyword evidence="12" id="KW-1185">Reference proteome</keyword>
<dbReference type="InterPro" id="IPR004821">
    <property type="entry name" value="Cyt_trans-like"/>
</dbReference>
<gene>
    <name evidence="9" type="primary">coaD</name>
    <name evidence="11" type="ORF">HK26_08120</name>
</gene>
<dbReference type="PANTHER" id="PTHR21342">
    <property type="entry name" value="PHOSPHOPANTETHEINE ADENYLYLTRANSFERASE"/>
    <property type="match status" value="1"/>
</dbReference>
<evidence type="ECO:0000313" key="12">
    <source>
        <dbReference type="Proteomes" id="UP000194931"/>
    </source>
</evidence>
<dbReference type="EC" id="2.7.7.3" evidence="9"/>
<evidence type="ECO:0000313" key="11">
    <source>
        <dbReference type="EMBL" id="OUJ10811.1"/>
    </source>
</evidence>
<evidence type="ECO:0000256" key="8">
    <source>
        <dbReference type="ARBA" id="ARBA00029346"/>
    </source>
</evidence>
<dbReference type="PRINTS" id="PR01020">
    <property type="entry name" value="LPSBIOSNTHSS"/>
</dbReference>
<proteinExistence type="inferred from homology"/>
<evidence type="ECO:0000256" key="5">
    <source>
        <dbReference type="ARBA" id="ARBA00022840"/>
    </source>
</evidence>
<feature type="binding site" evidence="9">
    <location>
        <begin position="105"/>
        <end position="107"/>
    </location>
    <ligand>
        <name>ATP</name>
        <dbReference type="ChEBI" id="CHEBI:30616"/>
    </ligand>
</feature>
<evidence type="ECO:0000256" key="9">
    <source>
        <dbReference type="HAMAP-Rule" id="MF_00151"/>
    </source>
</evidence>
<protein>
    <recommendedName>
        <fullName evidence="9">Phosphopantetheine adenylyltransferase</fullName>
        <ecNumber evidence="9">2.7.7.3</ecNumber>
    </recommendedName>
    <alternativeName>
        <fullName evidence="9">Dephospho-CoA pyrophosphorylase</fullName>
    </alternativeName>
    <alternativeName>
        <fullName evidence="9">Pantetheine-phosphate adenylyltransferase</fullName>
        <shortName evidence="9">PPAT</shortName>
    </alternativeName>
</protein>
<dbReference type="InterPro" id="IPR014729">
    <property type="entry name" value="Rossmann-like_a/b/a_fold"/>
</dbReference>
<keyword evidence="6 9" id="KW-0460">Magnesium</keyword>
<reference evidence="12" key="1">
    <citation type="submission" date="2014-06" db="EMBL/GenBank/DDBJ databases">
        <authorList>
            <person name="Winans N.J."/>
            <person name="Newell P.D."/>
            <person name="Douglas A.E."/>
        </authorList>
    </citation>
    <scope>NUCLEOTIDE SEQUENCE [LARGE SCALE GENOMIC DNA]</scope>
</reference>
<dbReference type="OrthoDB" id="9806661at2"/>
<feature type="binding site" evidence="9">
    <location>
        <position position="104"/>
    </location>
    <ligand>
        <name>substrate</name>
    </ligand>
</feature>
<dbReference type="NCBIfam" id="TIGR00125">
    <property type="entry name" value="cyt_tran_rel"/>
    <property type="match status" value="1"/>
</dbReference>
<keyword evidence="7 9" id="KW-0173">Coenzyme A biosynthesis</keyword>
<evidence type="ECO:0000256" key="1">
    <source>
        <dbReference type="ARBA" id="ARBA00022490"/>
    </source>
</evidence>
<dbReference type="GO" id="GO:0005737">
    <property type="term" value="C:cytoplasm"/>
    <property type="evidence" value="ECO:0007669"/>
    <property type="project" value="UniProtKB-SubCell"/>
</dbReference>
<name>A0A252BRV9_9PROT</name>
<comment type="function">
    <text evidence="9">Reversibly transfers an adenylyl group from ATP to 4'-phosphopantetheine, yielding dephospho-CoA (dPCoA) and pyrophosphate.</text>
</comment>
<comment type="subcellular location">
    <subcellularLocation>
        <location evidence="9">Cytoplasm</location>
    </subcellularLocation>
</comment>
<keyword evidence="2 9" id="KW-0808">Transferase</keyword>
<feature type="binding site" evidence="9">
    <location>
        <begin position="21"/>
        <end position="22"/>
    </location>
    <ligand>
        <name>ATP</name>
        <dbReference type="ChEBI" id="CHEBI:30616"/>
    </ligand>
</feature>
<dbReference type="GO" id="GO:0004595">
    <property type="term" value="F:pantetheine-phosphate adenylyltransferase activity"/>
    <property type="evidence" value="ECO:0007669"/>
    <property type="project" value="UniProtKB-UniRule"/>
</dbReference>
<keyword evidence="4 9" id="KW-0547">Nucleotide-binding</keyword>
<comment type="catalytic activity">
    <reaction evidence="8 9">
        <text>(R)-4'-phosphopantetheine + ATP + H(+) = 3'-dephospho-CoA + diphosphate</text>
        <dbReference type="Rhea" id="RHEA:19801"/>
        <dbReference type="ChEBI" id="CHEBI:15378"/>
        <dbReference type="ChEBI" id="CHEBI:30616"/>
        <dbReference type="ChEBI" id="CHEBI:33019"/>
        <dbReference type="ChEBI" id="CHEBI:57328"/>
        <dbReference type="ChEBI" id="CHEBI:61723"/>
        <dbReference type="EC" id="2.7.7.3"/>
    </reaction>
</comment>
<evidence type="ECO:0000256" key="3">
    <source>
        <dbReference type="ARBA" id="ARBA00022695"/>
    </source>
</evidence>
<feature type="domain" description="Cytidyltransferase-like" evidence="10">
    <location>
        <begin position="17"/>
        <end position="150"/>
    </location>
</feature>
<dbReference type="eggNOG" id="COG0669">
    <property type="taxonomic scope" value="Bacteria"/>
</dbReference>
<dbReference type="RefSeq" id="WP_086639915.1">
    <property type="nucleotide sequence ID" value="NZ_JAERKS010000029.1"/>
</dbReference>
<evidence type="ECO:0000256" key="7">
    <source>
        <dbReference type="ARBA" id="ARBA00022993"/>
    </source>
</evidence>
<comment type="subunit">
    <text evidence="9">Homohexamer.</text>
</comment>
<evidence type="ECO:0000256" key="6">
    <source>
        <dbReference type="ARBA" id="ARBA00022842"/>
    </source>
</evidence>
<feature type="binding site" evidence="9">
    <location>
        <position position="115"/>
    </location>
    <ligand>
        <name>ATP</name>
        <dbReference type="ChEBI" id="CHEBI:30616"/>
    </ligand>
</feature>
<dbReference type="UniPathway" id="UPA00241">
    <property type="reaction ID" value="UER00355"/>
</dbReference>
<accession>A0A252BRV9</accession>
<dbReference type="Pfam" id="PF01467">
    <property type="entry name" value="CTP_transf_like"/>
    <property type="match status" value="1"/>
</dbReference>
<comment type="pathway">
    <text evidence="9">Cofactor biosynthesis; coenzyme A biosynthesis; CoA from (R)-pantothenate: step 4/5.</text>
</comment>
<feature type="binding site" evidence="9">
    <location>
        <position position="90"/>
    </location>
    <ligand>
        <name>substrate</name>
    </ligand>
</feature>
<feature type="binding site" evidence="9">
    <location>
        <position position="29"/>
    </location>
    <ligand>
        <name>ATP</name>
        <dbReference type="ChEBI" id="CHEBI:30616"/>
    </ligand>
</feature>
<comment type="similarity">
    <text evidence="9">Belongs to the bacterial CoaD family.</text>
</comment>
<comment type="cofactor">
    <cofactor evidence="9">
        <name>Mg(2+)</name>
        <dbReference type="ChEBI" id="CHEBI:18420"/>
    </cofactor>
</comment>
<dbReference type="Gene3D" id="3.40.50.620">
    <property type="entry name" value="HUPs"/>
    <property type="match status" value="1"/>
</dbReference>
<feature type="site" description="Transition state stabilizer" evidence="9">
    <location>
        <position position="29"/>
    </location>
</feature>